<evidence type="ECO:0000313" key="3">
    <source>
        <dbReference type="EMBL" id="JAS61240.1"/>
    </source>
</evidence>
<feature type="compositionally biased region" description="Polar residues" evidence="1">
    <location>
        <begin position="158"/>
        <end position="170"/>
    </location>
</feature>
<organism evidence="3">
    <name type="scientific">Cuerna arida</name>
    <dbReference type="NCBI Taxonomy" id="1464854"/>
    <lineage>
        <taxon>Eukaryota</taxon>
        <taxon>Metazoa</taxon>
        <taxon>Ecdysozoa</taxon>
        <taxon>Arthropoda</taxon>
        <taxon>Hexapoda</taxon>
        <taxon>Insecta</taxon>
        <taxon>Pterygota</taxon>
        <taxon>Neoptera</taxon>
        <taxon>Paraneoptera</taxon>
        <taxon>Hemiptera</taxon>
        <taxon>Auchenorrhyncha</taxon>
        <taxon>Membracoidea</taxon>
        <taxon>Cicadellidae</taxon>
        <taxon>Cicadellinae</taxon>
        <taxon>Proconiini</taxon>
        <taxon>Cuerna</taxon>
    </lineage>
</organism>
<feature type="compositionally biased region" description="Low complexity" evidence="1">
    <location>
        <begin position="199"/>
        <end position="215"/>
    </location>
</feature>
<reference evidence="3" key="1">
    <citation type="submission" date="2015-11" db="EMBL/GenBank/DDBJ databases">
        <title>De novo transcriptome assembly of four potential Pierce s Disease insect vectors from Arizona vineyards.</title>
        <authorList>
            <person name="Tassone E.E."/>
        </authorList>
    </citation>
    <scope>NUCLEOTIDE SEQUENCE</scope>
</reference>
<feature type="region of interest" description="Disordered" evidence="1">
    <location>
        <begin position="1276"/>
        <end position="1332"/>
    </location>
</feature>
<dbReference type="InterPro" id="IPR056742">
    <property type="entry name" value="BLTP1_C"/>
</dbReference>
<protein>
    <recommendedName>
        <fullName evidence="2">Bridge-like lipid transfer protein family member 1 C-terminal domain-containing protein</fullName>
    </recommendedName>
</protein>
<feature type="region of interest" description="Disordered" evidence="1">
    <location>
        <begin position="155"/>
        <end position="227"/>
    </location>
</feature>
<feature type="region of interest" description="Disordered" evidence="1">
    <location>
        <begin position="45"/>
        <end position="64"/>
    </location>
</feature>
<feature type="compositionally biased region" description="Acidic residues" evidence="1">
    <location>
        <begin position="707"/>
        <end position="720"/>
    </location>
</feature>
<gene>
    <name evidence="3" type="ORF">g.22279</name>
</gene>
<dbReference type="Pfam" id="PF25040">
    <property type="entry name" value="BLTP1_C"/>
    <property type="match status" value="5"/>
</dbReference>
<feature type="compositionally biased region" description="Low complexity" evidence="1">
    <location>
        <begin position="756"/>
        <end position="770"/>
    </location>
</feature>
<feature type="region of interest" description="Disordered" evidence="1">
    <location>
        <begin position="1176"/>
        <end position="1201"/>
    </location>
</feature>
<feature type="compositionally biased region" description="Acidic residues" evidence="1">
    <location>
        <begin position="45"/>
        <end position="63"/>
    </location>
</feature>
<feature type="domain" description="Bridge-like lipid transfer protein family member 1 C-terminal" evidence="2">
    <location>
        <begin position="760"/>
        <end position="1413"/>
    </location>
</feature>
<dbReference type="PANTHER" id="PTHR31640:SF1">
    <property type="entry name" value="BRIDGE-LIKE LIPID TRANSFER PROTEIN FAMILY MEMBER 1"/>
    <property type="match status" value="1"/>
</dbReference>
<feature type="compositionally biased region" description="Basic and acidic residues" evidence="1">
    <location>
        <begin position="1322"/>
        <end position="1332"/>
    </location>
</feature>
<accession>A0A1B6GFQ0</accession>
<evidence type="ECO:0000256" key="1">
    <source>
        <dbReference type="SAM" id="MobiDB-lite"/>
    </source>
</evidence>
<dbReference type="PANTHER" id="PTHR31640">
    <property type="entry name" value="TRANSMEMBRANE PROTEIN KIAA1109"/>
    <property type="match status" value="1"/>
</dbReference>
<feature type="compositionally biased region" description="Basic residues" evidence="1">
    <location>
        <begin position="989"/>
        <end position="999"/>
    </location>
</feature>
<dbReference type="SMART" id="SM01220">
    <property type="entry name" value="FSA_C"/>
    <property type="match status" value="1"/>
</dbReference>
<feature type="region of interest" description="Disordered" evidence="1">
    <location>
        <begin position="747"/>
        <end position="770"/>
    </location>
</feature>
<dbReference type="InterPro" id="IPR033616">
    <property type="entry name" value="BLTP1"/>
</dbReference>
<dbReference type="GO" id="GO:0098793">
    <property type="term" value="C:presynapse"/>
    <property type="evidence" value="ECO:0007669"/>
    <property type="project" value="GOC"/>
</dbReference>
<dbReference type="EMBL" id="GECZ01008529">
    <property type="protein sequence ID" value="JAS61240.1"/>
    <property type="molecule type" value="Transcribed_RNA"/>
</dbReference>
<feature type="region of interest" description="Disordered" evidence="1">
    <location>
        <begin position="707"/>
        <end position="732"/>
    </location>
</feature>
<proteinExistence type="predicted"/>
<sequence>MDSENAKWFLNVQWAMEGVDIHLDVNVGKQLSALGHTLTTLTSVQEDEAANPSYDSDDADTNDNADASQESILLRRGKNFTCDSLPAFALDPSLDSKSRSKLIEKEMYEQSKIINDLRALGASHGTIEQEMKRLRELEAMIFKDFRRDMIQKLRRQSVKSSNKNKTTFRSRSFIVPSPTPEHQIEIDSPDETAAASITSGSFDSSPRSGPSRSASLRTSRGLGAPRVTFSDAHTITRQASFPSASSELNLPVEDWTTDGLRSSLAVHKNSFDSTDGSTLLLVEPEKEQSTTSPLYSAAPTPTTQKPVEPNIDFELDVKVLINRGKCVLHTKDLAREEDLKLMNRMKKERSCSGGMFEFPPSSPNLSRRSQKDRHHASTSSNRLRYLQAANMSSLAQLVDLTIFHIPGLDVKVHYESKTLLEDEEVQGRKAGAGTKKASLFAWTTLQSIPEETIISPHILEFLEQTLEPIPTQGKNSPFASPGPVNAMFTISRGDDVGPGAWVAGTSGSQYAYASFPVDVIVYFHMQPSTFRFSCLPVSRVECMLQLPSLDIVFSSKRAETEPSGFGGSSTTPAAIGGLSVTGCLADFSVYIFHPYGGKKTGLKETQWSPLADSERKDSLSVNVEFVKFHLSRSRKLNIDNKSSKSTGPDQSQAIIRFSTIIDIGSASFKYDMRRLTEILAFPKAWYRRSIVRRLFLGDFTTMAVYSEEDSSPDQDIEGEISESSPMLGPNRDKLRLNLETDLARQARLRSEQNKRGSSSGSPSPTETKTSSSTWETLVLFAVNFKRLNVHMNMGNVMGNVMWLTKNFRSEGRLSISSTGHKNMFIGLGLGGSSLEAKGGIVGGTIELSKIDTFVLIREDPGMEPDHTVGLKLFALELRLDYMGTGVLMCRVSSLDVSLRDEWKMTNRKSSIDVFNPTRRPAMIFMHGDLGWDQLQLMISKSTTVDLLKMYYKLDEFFSQQFKSSKRVFSALGNSRNKANSNSGGSSSSFRKRSHARKKQSVGLGDRSTDGIGSAWVAQDAKHHRHWQRVLAQVAGLHLSTVRQPLPASGTVLGGTMELHGQNISLACFHGINFKSKSWALFSLKEPCISFATEAQEVHSNESKDAEALDVHIVQTLTFSLGLTGEQPHAPEHQSMATVCKVSRNVLFPPQFRTLQEWFHYSFSCSDIDEVDRFPSVERERAESSEGGPVRSRTPKQDPNHTREVIFALPSLQLHLKTEHWQAASTPDASDEKPMVECSFVTEFEDHIFVTVDAEAFFFLHDLIISYIREKDRVMGYPPSARAQSPELAERRQARTDSGSGGEGTSRSVEGDGTGDNAANLSEEEKKRKSFEHGEVTGHTKDWRNYHCKTWHLEPTVRLLSWGGKSIEPYGVDYILQKLGFSHARTTIPKWMQRGFMDPLDKVLAVLVLRMVHIIREDPKIAEHMRQRR</sequence>
<evidence type="ECO:0000259" key="2">
    <source>
        <dbReference type="SMART" id="SM01220"/>
    </source>
</evidence>
<feature type="compositionally biased region" description="Low complexity" evidence="1">
    <location>
        <begin position="973"/>
        <end position="988"/>
    </location>
</feature>
<feature type="region of interest" description="Disordered" evidence="1">
    <location>
        <begin position="285"/>
        <end position="307"/>
    </location>
</feature>
<dbReference type="GO" id="GO:0048488">
    <property type="term" value="P:synaptic vesicle endocytosis"/>
    <property type="evidence" value="ECO:0007669"/>
    <property type="project" value="TreeGrafter"/>
</dbReference>
<feature type="compositionally biased region" description="Polar residues" evidence="1">
    <location>
        <begin position="289"/>
        <end position="305"/>
    </location>
</feature>
<feature type="region of interest" description="Disordered" evidence="1">
    <location>
        <begin position="973"/>
        <end position="1006"/>
    </location>
</feature>
<name>A0A1B6GFQ0_9HEMI</name>
<feature type="region of interest" description="Disordered" evidence="1">
    <location>
        <begin position="350"/>
        <end position="381"/>
    </location>
</feature>